<dbReference type="GO" id="GO:0007165">
    <property type="term" value="P:signal transduction"/>
    <property type="evidence" value="ECO:0007669"/>
    <property type="project" value="UniProtKB-KW"/>
</dbReference>
<comment type="function">
    <text evidence="8">Gustatory receptor which mediates acceptance or avoidance behavior, depending on its substrates.</text>
</comment>
<feature type="transmembrane region" description="Helical" evidence="8">
    <location>
        <begin position="90"/>
        <end position="109"/>
    </location>
</feature>
<keyword evidence="4 8" id="KW-1133">Transmembrane helix</keyword>
<evidence type="ECO:0000256" key="8">
    <source>
        <dbReference type="RuleBase" id="RU363108"/>
    </source>
</evidence>
<keyword evidence="6 8" id="KW-0675">Receptor</keyword>
<gene>
    <name evidence="10 11" type="primary">LOC108625320</name>
</gene>
<proteinExistence type="inferred from homology"/>
<dbReference type="GO" id="GO:0005886">
    <property type="term" value="C:plasma membrane"/>
    <property type="evidence" value="ECO:0007669"/>
    <property type="project" value="UniProtKB-SubCell"/>
</dbReference>
<comment type="caution">
    <text evidence="8">Lacks conserved residue(s) required for the propagation of feature annotation.</text>
</comment>
<comment type="subcellular location">
    <subcellularLocation>
        <location evidence="1 8">Cell membrane</location>
        <topology evidence="1 8">Multi-pass membrane protein</topology>
    </subcellularLocation>
</comment>
<dbReference type="PANTHER" id="PTHR21143:SF133">
    <property type="entry name" value="GUSTATORY AND PHEROMONE RECEPTOR 32A-RELATED"/>
    <property type="match status" value="1"/>
</dbReference>
<dbReference type="GO" id="GO:0043025">
    <property type="term" value="C:neuronal cell body"/>
    <property type="evidence" value="ECO:0007669"/>
    <property type="project" value="TreeGrafter"/>
</dbReference>
<feature type="transmembrane region" description="Helical" evidence="8">
    <location>
        <begin position="20"/>
        <end position="40"/>
    </location>
</feature>
<keyword evidence="3 8" id="KW-0812">Transmembrane</keyword>
<protein>
    <recommendedName>
        <fullName evidence="8">Gustatory receptor</fullName>
    </recommendedName>
</protein>
<dbReference type="GO" id="GO:0008049">
    <property type="term" value="P:male courtship behavior"/>
    <property type="evidence" value="ECO:0007669"/>
    <property type="project" value="TreeGrafter"/>
</dbReference>
<evidence type="ECO:0000256" key="1">
    <source>
        <dbReference type="ARBA" id="ARBA00004651"/>
    </source>
</evidence>
<evidence type="ECO:0000256" key="5">
    <source>
        <dbReference type="ARBA" id="ARBA00023136"/>
    </source>
</evidence>
<feature type="transmembrane region" description="Helical" evidence="8">
    <location>
        <begin position="165"/>
        <end position="183"/>
    </location>
</feature>
<accession>A0AAJ7S1N7</accession>
<evidence type="ECO:0000313" key="10">
    <source>
        <dbReference type="RefSeq" id="XP_026669748.1"/>
    </source>
</evidence>
<keyword evidence="7 8" id="KW-0807">Transducer</keyword>
<comment type="similarity">
    <text evidence="8">Belongs to the insect chemoreceptor superfamily. Gustatory receptor (GR) family.</text>
</comment>
<dbReference type="RefSeq" id="XP_026669748.1">
    <property type="nucleotide sequence ID" value="XM_026813947.1"/>
</dbReference>
<evidence type="ECO:0000256" key="6">
    <source>
        <dbReference type="ARBA" id="ARBA00023170"/>
    </source>
</evidence>
<evidence type="ECO:0000256" key="3">
    <source>
        <dbReference type="ARBA" id="ARBA00022692"/>
    </source>
</evidence>
<keyword evidence="2 8" id="KW-1003">Cell membrane</keyword>
<name>A0AAJ7S1N7_9HYME</name>
<sequence>MYRPSLAKDRVKCSLNSITNYVQLMCPYVFISRLMGFIPYKIVSSKFVYSKPYFVYSTIIFVSYVTYLAFCVYKVNFHYREIYTFILHRMHLTFNIIFGLVVITSAYALKRSVLRIIERISQISRMLPPKMFSSLAKKMYTKDALMFSLSLSFTLYGLSSYTIPLLYAVWIPFFVILVINTLYTNNVYVLEACLKEINDVLVKLREILLNDEPHLLRRVYHSQKNPILLAELRTLKKQHLEISEIVRTMDSAFGASILTILILLLIDISLNLYVYLVMMNQGGRITELFSINLFFVFHHVLEVILIIWATEKAKTQGKRIGSNIHRIIIHTYDKEITDELKLFSMQVLQKEITFTAKGLVLDATVLTKVNSWKTLIKEVSFYLHVFFRLCAASLRSY</sequence>
<dbReference type="Pfam" id="PF08395">
    <property type="entry name" value="7tm_7"/>
    <property type="match status" value="1"/>
</dbReference>
<feature type="transmembrane region" description="Helical" evidence="8">
    <location>
        <begin position="252"/>
        <end position="276"/>
    </location>
</feature>
<evidence type="ECO:0000313" key="9">
    <source>
        <dbReference type="Proteomes" id="UP000694925"/>
    </source>
</evidence>
<feature type="transmembrane region" description="Helical" evidence="8">
    <location>
        <begin position="52"/>
        <end position="70"/>
    </location>
</feature>
<dbReference type="AlphaFoldDB" id="A0AAJ7S1N7"/>
<dbReference type="Proteomes" id="UP000694925">
    <property type="component" value="Unplaced"/>
</dbReference>
<organism evidence="9 11">
    <name type="scientific">Ceratina calcarata</name>
    <dbReference type="NCBI Taxonomy" id="156304"/>
    <lineage>
        <taxon>Eukaryota</taxon>
        <taxon>Metazoa</taxon>
        <taxon>Ecdysozoa</taxon>
        <taxon>Arthropoda</taxon>
        <taxon>Hexapoda</taxon>
        <taxon>Insecta</taxon>
        <taxon>Pterygota</taxon>
        <taxon>Neoptera</taxon>
        <taxon>Endopterygota</taxon>
        <taxon>Hymenoptera</taxon>
        <taxon>Apocrita</taxon>
        <taxon>Aculeata</taxon>
        <taxon>Apoidea</taxon>
        <taxon>Anthophila</taxon>
        <taxon>Apidae</taxon>
        <taxon>Ceratina</taxon>
        <taxon>Zadontomerus</taxon>
    </lineage>
</organism>
<dbReference type="GeneID" id="108625320"/>
<evidence type="ECO:0000256" key="7">
    <source>
        <dbReference type="ARBA" id="ARBA00023224"/>
    </source>
</evidence>
<feature type="transmembrane region" description="Helical" evidence="8">
    <location>
        <begin position="288"/>
        <end position="309"/>
    </location>
</feature>
<dbReference type="KEGG" id="ccal:108625320"/>
<dbReference type="RefSeq" id="XP_026669749.1">
    <property type="nucleotide sequence ID" value="XM_026813948.1"/>
</dbReference>
<evidence type="ECO:0000313" key="11">
    <source>
        <dbReference type="RefSeq" id="XP_026669749.1"/>
    </source>
</evidence>
<dbReference type="GO" id="GO:0030424">
    <property type="term" value="C:axon"/>
    <property type="evidence" value="ECO:0007669"/>
    <property type="project" value="TreeGrafter"/>
</dbReference>
<dbReference type="InterPro" id="IPR013604">
    <property type="entry name" value="7TM_chemorcpt"/>
</dbReference>
<keyword evidence="9" id="KW-1185">Reference proteome</keyword>
<evidence type="ECO:0000256" key="4">
    <source>
        <dbReference type="ARBA" id="ARBA00022989"/>
    </source>
</evidence>
<evidence type="ECO:0000256" key="2">
    <source>
        <dbReference type="ARBA" id="ARBA00022475"/>
    </source>
</evidence>
<dbReference type="GO" id="GO:0050909">
    <property type="term" value="P:sensory perception of taste"/>
    <property type="evidence" value="ECO:0007669"/>
    <property type="project" value="InterPro"/>
</dbReference>
<reference evidence="10 11" key="1">
    <citation type="submission" date="2025-04" db="UniProtKB">
        <authorList>
            <consortium name="RefSeq"/>
        </authorList>
    </citation>
    <scope>IDENTIFICATION</scope>
    <source>
        <tissue evidence="10 11">Whole body</tissue>
    </source>
</reference>
<dbReference type="GO" id="GO:0030425">
    <property type="term" value="C:dendrite"/>
    <property type="evidence" value="ECO:0007669"/>
    <property type="project" value="TreeGrafter"/>
</dbReference>
<keyword evidence="5 8" id="KW-0472">Membrane</keyword>
<dbReference type="GO" id="GO:0007635">
    <property type="term" value="P:chemosensory behavior"/>
    <property type="evidence" value="ECO:0007669"/>
    <property type="project" value="TreeGrafter"/>
</dbReference>
<dbReference type="PANTHER" id="PTHR21143">
    <property type="entry name" value="INVERTEBRATE GUSTATORY RECEPTOR"/>
    <property type="match status" value="1"/>
</dbReference>